<dbReference type="PROSITE" id="PS51820">
    <property type="entry name" value="PA14"/>
    <property type="match status" value="1"/>
</dbReference>
<keyword evidence="1" id="KW-0472">Membrane</keyword>
<evidence type="ECO:0000256" key="1">
    <source>
        <dbReference type="SAM" id="Phobius"/>
    </source>
</evidence>
<comment type="caution">
    <text evidence="3">The sequence shown here is derived from an EMBL/GenBank/DDBJ whole genome shotgun (WGS) entry which is preliminary data.</text>
</comment>
<accession>A0ABU1YEW4</accession>
<gene>
    <name evidence="3" type="ORF">J2X20_000026</name>
</gene>
<keyword evidence="4" id="KW-1185">Reference proteome</keyword>
<organism evidence="3 4">
    <name type="scientific">Roseateles saccharophilus</name>
    <name type="common">Pseudomonas saccharophila</name>
    <dbReference type="NCBI Taxonomy" id="304"/>
    <lineage>
        <taxon>Bacteria</taxon>
        <taxon>Pseudomonadati</taxon>
        <taxon>Pseudomonadota</taxon>
        <taxon>Betaproteobacteria</taxon>
        <taxon>Burkholderiales</taxon>
        <taxon>Sphaerotilaceae</taxon>
        <taxon>Roseateles</taxon>
    </lineage>
</organism>
<dbReference type="Proteomes" id="UP001180453">
    <property type="component" value="Unassembled WGS sequence"/>
</dbReference>
<dbReference type="Pfam" id="PF07691">
    <property type="entry name" value="PA14"/>
    <property type="match status" value="1"/>
</dbReference>
<evidence type="ECO:0000259" key="2">
    <source>
        <dbReference type="PROSITE" id="PS51820"/>
    </source>
</evidence>
<keyword evidence="1" id="KW-1133">Transmembrane helix</keyword>
<dbReference type="InterPro" id="IPR011658">
    <property type="entry name" value="PA14_dom"/>
</dbReference>
<proteinExistence type="predicted"/>
<dbReference type="SMART" id="SM00758">
    <property type="entry name" value="PA14"/>
    <property type="match status" value="1"/>
</dbReference>
<dbReference type="EMBL" id="JAVDXU010000001">
    <property type="protein sequence ID" value="MDR7267397.1"/>
    <property type="molecule type" value="Genomic_DNA"/>
</dbReference>
<dbReference type="InterPro" id="IPR037524">
    <property type="entry name" value="PA14/GLEYA"/>
</dbReference>
<reference evidence="3 4" key="1">
    <citation type="submission" date="2023-07" db="EMBL/GenBank/DDBJ databases">
        <title>Sorghum-associated microbial communities from plants grown in Nebraska, USA.</title>
        <authorList>
            <person name="Schachtman D."/>
        </authorList>
    </citation>
    <scope>NUCLEOTIDE SEQUENCE [LARGE SCALE GENOMIC DNA]</scope>
    <source>
        <strain evidence="3 4">BE314</strain>
    </source>
</reference>
<dbReference type="RefSeq" id="WP_310259093.1">
    <property type="nucleotide sequence ID" value="NZ_JAVDXU010000001.1"/>
</dbReference>
<dbReference type="SUPFAM" id="SSF56988">
    <property type="entry name" value="Anthrax protective antigen"/>
    <property type="match status" value="1"/>
</dbReference>
<feature type="transmembrane region" description="Helical" evidence="1">
    <location>
        <begin position="27"/>
        <end position="47"/>
    </location>
</feature>
<sequence length="319" mass="33805">MNLPALSPSFAAAPTLGSSPWRRGFNGYGLLITVLVHLLLLAVVLSWRTRVPPPKPRNTDMTLITLKEQPKPLPPPVLAPKPEFQPPSLPAIPEPAPIVVVETPKPAPVAATVVAPPLAAAPTAAPAAAPVAAAPASAAAAPVAKAVGSTKLVEDCTDAPDRMMVAEVYRLSSSDKSVKDMNRRKPIRTVCLAQLNFAPRNMGLGIPGLDLSEWYGLDIRFTVNVPQDGPRDFLLLSDDGAVLFVDDVPLVNNDGLHQPRALMDTVNLGKGIHHVRVRYFQGPGDGALMLGWKKPGEADYQPIPTRLLGRPPAAASAPQ</sequence>
<evidence type="ECO:0000313" key="4">
    <source>
        <dbReference type="Proteomes" id="UP001180453"/>
    </source>
</evidence>
<keyword evidence="1" id="KW-0812">Transmembrane</keyword>
<feature type="domain" description="PA14" evidence="2">
    <location>
        <begin position="159"/>
        <end position="307"/>
    </location>
</feature>
<protein>
    <recommendedName>
        <fullName evidence="2">PA14 domain-containing protein</fullName>
    </recommendedName>
</protein>
<name>A0ABU1YEW4_ROSSA</name>
<evidence type="ECO:0000313" key="3">
    <source>
        <dbReference type="EMBL" id="MDR7267397.1"/>
    </source>
</evidence>